<accession>A0ABP7KFZ8</accession>
<dbReference type="EMBL" id="BAAAZA010000013">
    <property type="protein sequence ID" value="GAA3876048.1"/>
    <property type="molecule type" value="Genomic_DNA"/>
</dbReference>
<comment type="caution">
    <text evidence="1">The sequence shown here is derived from an EMBL/GenBank/DDBJ whole genome shotgun (WGS) entry which is preliminary data.</text>
</comment>
<gene>
    <name evidence="1" type="ORF">GCM10022207_47470</name>
</gene>
<reference evidence="2" key="1">
    <citation type="journal article" date="2019" name="Int. J. Syst. Evol. Microbiol.">
        <title>The Global Catalogue of Microorganisms (GCM) 10K type strain sequencing project: providing services to taxonomists for standard genome sequencing and annotation.</title>
        <authorList>
            <consortium name="The Broad Institute Genomics Platform"/>
            <consortium name="The Broad Institute Genome Sequencing Center for Infectious Disease"/>
            <person name="Wu L."/>
            <person name="Ma J."/>
        </authorList>
    </citation>
    <scope>NUCLEOTIDE SEQUENCE [LARGE SCALE GENOMIC DNA]</scope>
    <source>
        <strain evidence="2">JCM 16578</strain>
    </source>
</reference>
<evidence type="ECO:0000313" key="1">
    <source>
        <dbReference type="EMBL" id="GAA3876048.1"/>
    </source>
</evidence>
<sequence length="65" mass="6980">MPDCSAQLIHSGRPARKLWTDSAKSISPTRITSNAETDQLHPVIISGHSTGWTSSKPVLLSLPVT</sequence>
<organism evidence="1 2">
    <name type="scientific">Streptomyces lannensis</name>
    <dbReference type="NCBI Taxonomy" id="766498"/>
    <lineage>
        <taxon>Bacteria</taxon>
        <taxon>Bacillati</taxon>
        <taxon>Actinomycetota</taxon>
        <taxon>Actinomycetes</taxon>
        <taxon>Kitasatosporales</taxon>
        <taxon>Streptomycetaceae</taxon>
        <taxon>Streptomyces</taxon>
    </lineage>
</organism>
<protein>
    <submittedName>
        <fullName evidence="1">Uncharacterized protein</fullName>
    </submittedName>
</protein>
<keyword evidence="2" id="KW-1185">Reference proteome</keyword>
<name>A0ABP7KFZ8_9ACTN</name>
<dbReference type="Proteomes" id="UP001501563">
    <property type="component" value="Unassembled WGS sequence"/>
</dbReference>
<evidence type="ECO:0000313" key="2">
    <source>
        <dbReference type="Proteomes" id="UP001501563"/>
    </source>
</evidence>
<proteinExistence type="predicted"/>